<evidence type="ECO:0000256" key="12">
    <source>
        <dbReference type="ARBA" id="ARBA00022840"/>
    </source>
</evidence>
<keyword evidence="12 18" id="KW-0067">ATP-binding</keyword>
<dbReference type="InterPro" id="IPR017441">
    <property type="entry name" value="Protein_kinase_ATP_BS"/>
</dbReference>
<dbReference type="Proteomes" id="UP000694251">
    <property type="component" value="Chromosome 8"/>
</dbReference>
<dbReference type="GO" id="GO:1901701">
    <property type="term" value="P:cellular response to oxygen-containing compound"/>
    <property type="evidence" value="ECO:0007669"/>
    <property type="project" value="UniProtKB-ARBA"/>
</dbReference>
<evidence type="ECO:0000256" key="2">
    <source>
        <dbReference type="ARBA" id="ARBA00008684"/>
    </source>
</evidence>
<protein>
    <submittedName>
        <fullName evidence="23">Protein kinase-like domain superfamily</fullName>
    </submittedName>
</protein>
<keyword evidence="15" id="KW-1015">Disulfide bond</keyword>
<evidence type="ECO:0000256" key="15">
    <source>
        <dbReference type="ARBA" id="ARBA00023157"/>
    </source>
</evidence>
<dbReference type="FunFam" id="3.30.200.20:FF:000039">
    <property type="entry name" value="receptor-like protein kinase FERONIA"/>
    <property type="match status" value="1"/>
</dbReference>
<keyword evidence="17" id="KW-0325">Glycoprotein</keyword>
<dbReference type="InterPro" id="IPR000719">
    <property type="entry name" value="Prot_kinase_dom"/>
</dbReference>
<feature type="binding site" evidence="18">
    <location>
        <position position="207"/>
    </location>
    <ligand>
        <name>ATP</name>
        <dbReference type="ChEBI" id="CHEBI:30616"/>
    </ligand>
</feature>
<feature type="region of interest" description="Disordered" evidence="19">
    <location>
        <begin position="493"/>
        <end position="528"/>
    </location>
</feature>
<feature type="signal peptide" evidence="21">
    <location>
        <begin position="1"/>
        <end position="19"/>
    </location>
</feature>
<evidence type="ECO:0000313" key="23">
    <source>
        <dbReference type="EMBL" id="KAG7583113.1"/>
    </source>
</evidence>
<gene>
    <name evidence="23" type="ORF">ISN44_As08g026470</name>
</gene>
<evidence type="ECO:0000256" key="20">
    <source>
        <dbReference type="SAM" id="Phobius"/>
    </source>
</evidence>
<keyword evidence="9" id="KW-0677">Repeat</keyword>
<evidence type="ECO:0000256" key="19">
    <source>
        <dbReference type="SAM" id="MobiDB-lite"/>
    </source>
</evidence>
<dbReference type="InterPro" id="IPR013210">
    <property type="entry name" value="LRR_N_plant-typ"/>
</dbReference>
<keyword evidence="5" id="KW-0433">Leucine-rich repeat</keyword>
<evidence type="ECO:0000256" key="8">
    <source>
        <dbReference type="ARBA" id="ARBA00022729"/>
    </source>
</evidence>
<dbReference type="PANTHER" id="PTHR47986">
    <property type="entry name" value="OSJNBA0070M12.3 PROTEIN"/>
    <property type="match status" value="1"/>
</dbReference>
<feature type="chain" id="PRO_5035950095" evidence="21">
    <location>
        <begin position="20"/>
        <end position="528"/>
    </location>
</feature>
<dbReference type="CDD" id="cd14066">
    <property type="entry name" value="STKc_IRAK"/>
    <property type="match status" value="1"/>
</dbReference>
<dbReference type="FunFam" id="1.10.510.10:FF:000468">
    <property type="entry name" value="PTI1-like tyrosine-protein kinase 3"/>
    <property type="match status" value="1"/>
</dbReference>
<keyword evidence="24" id="KW-1185">Reference proteome</keyword>
<evidence type="ECO:0000256" key="16">
    <source>
        <dbReference type="ARBA" id="ARBA00023170"/>
    </source>
</evidence>
<keyword evidence="4" id="KW-0723">Serine/threonine-protein kinase</keyword>
<dbReference type="PROSITE" id="PS50011">
    <property type="entry name" value="PROTEIN_KINASE_DOM"/>
    <property type="match status" value="1"/>
</dbReference>
<keyword evidence="13 20" id="KW-1133">Transmembrane helix</keyword>
<evidence type="ECO:0000313" key="24">
    <source>
        <dbReference type="Proteomes" id="UP000694251"/>
    </source>
</evidence>
<comment type="caution">
    <text evidence="23">The sequence shown here is derived from an EMBL/GenBank/DDBJ whole genome shotgun (WGS) entry which is preliminary data.</text>
</comment>
<keyword evidence="8 21" id="KW-0732">Signal</keyword>
<evidence type="ECO:0000256" key="6">
    <source>
        <dbReference type="ARBA" id="ARBA00022679"/>
    </source>
</evidence>
<dbReference type="PROSITE" id="PS00107">
    <property type="entry name" value="PROTEIN_KINASE_ATP"/>
    <property type="match status" value="1"/>
</dbReference>
<name>A0A8T2BAM4_ARASU</name>
<evidence type="ECO:0000256" key="1">
    <source>
        <dbReference type="ARBA" id="ARBA00004162"/>
    </source>
</evidence>
<evidence type="ECO:0000256" key="13">
    <source>
        <dbReference type="ARBA" id="ARBA00022989"/>
    </source>
</evidence>
<keyword evidence="7 20" id="KW-0812">Transmembrane</keyword>
<dbReference type="PANTHER" id="PTHR47986:SF34">
    <property type="entry name" value="RECEPTOR-LIKE KINASE TMK2"/>
    <property type="match status" value="1"/>
</dbReference>
<evidence type="ECO:0000256" key="18">
    <source>
        <dbReference type="PROSITE-ProRule" id="PRU10141"/>
    </source>
</evidence>
<dbReference type="GO" id="GO:0045087">
    <property type="term" value="P:innate immune response"/>
    <property type="evidence" value="ECO:0007669"/>
    <property type="project" value="UniProtKB-ARBA"/>
</dbReference>
<evidence type="ECO:0000256" key="14">
    <source>
        <dbReference type="ARBA" id="ARBA00023136"/>
    </source>
</evidence>
<keyword evidence="3" id="KW-1003">Cell membrane</keyword>
<dbReference type="PROSITE" id="PS00108">
    <property type="entry name" value="PROTEIN_KINASE_ST"/>
    <property type="match status" value="1"/>
</dbReference>
<evidence type="ECO:0000256" key="7">
    <source>
        <dbReference type="ARBA" id="ARBA00022692"/>
    </source>
</evidence>
<evidence type="ECO:0000256" key="9">
    <source>
        <dbReference type="ARBA" id="ARBA00022737"/>
    </source>
</evidence>
<dbReference type="GO" id="GO:0005886">
    <property type="term" value="C:plasma membrane"/>
    <property type="evidence" value="ECO:0007669"/>
    <property type="project" value="UniProtKB-SubCell"/>
</dbReference>
<evidence type="ECO:0000256" key="10">
    <source>
        <dbReference type="ARBA" id="ARBA00022741"/>
    </source>
</evidence>
<evidence type="ECO:0000256" key="5">
    <source>
        <dbReference type="ARBA" id="ARBA00022614"/>
    </source>
</evidence>
<keyword evidence="10 18" id="KW-0547">Nucleotide-binding</keyword>
<evidence type="ECO:0000256" key="11">
    <source>
        <dbReference type="ARBA" id="ARBA00022777"/>
    </source>
</evidence>
<dbReference type="InterPro" id="IPR052422">
    <property type="entry name" value="Auxin_Ser/Thr_Kinase"/>
</dbReference>
<evidence type="ECO:0000256" key="21">
    <source>
        <dbReference type="SAM" id="SignalP"/>
    </source>
</evidence>
<evidence type="ECO:0000259" key="22">
    <source>
        <dbReference type="PROSITE" id="PS50011"/>
    </source>
</evidence>
<evidence type="ECO:0000256" key="4">
    <source>
        <dbReference type="ARBA" id="ARBA00022527"/>
    </source>
</evidence>
<dbReference type="GO" id="GO:0005524">
    <property type="term" value="F:ATP binding"/>
    <property type="evidence" value="ECO:0007669"/>
    <property type="project" value="UniProtKB-UniRule"/>
</dbReference>
<keyword evidence="14 20" id="KW-0472">Membrane</keyword>
<comment type="similarity">
    <text evidence="2">Belongs to the protein kinase superfamily. Ser/Thr protein kinase family.</text>
</comment>
<sequence>MMKLILFTVFAILAVVSVSEDDDGAAMLAVSRAFQPHPPRWSTRSSFAYCKWKGVECNHINHRVISINISGLLLGGVISSAISSLPELVEVNLQNNQLTGEIPRLPKHIKVVYKPGNQLLRHMSRDNGVTTGIVIASTVGGGIILITFSILVCALITGHDRDENHYPIETLRRATNDFSEENVLGRGGSGVVYRGVQRDGTTIAVKKMEFGVLDERAMSEFNNEISVFTSLRHKHLVPLLGFCIDGNEKLLVYEYMPLGTLAHHLFEWSNRGYIPLTWTQRIAIALDIARGIQYLHGLARRNYIHRDLKPSNVLIGDGMRAKISDFGCMKLLPEGVDSVETATVVGTFGYIDPDYVGSKRVTKKADVYAFGVILMELITGRKANDETLRDDEQNVVRWLRPKIKDTTFLNLIDGTIATDEETIESIKKIAKLAEYCTSQEVESRPDMFQTVNWLVPLVEHWEPPPSEEDTESEKDTTTLLEKLHRWEIEAGEGTSMAFYGEPSGTKYEKTQSSQPSLSGIEEIEMTRR</sequence>
<feature type="domain" description="Protein kinase" evidence="22">
    <location>
        <begin position="178"/>
        <end position="458"/>
    </location>
</feature>
<reference evidence="23 24" key="1">
    <citation type="submission" date="2020-12" db="EMBL/GenBank/DDBJ databases">
        <title>Concerted genomic and epigenomic changes stabilize Arabidopsis allopolyploids.</title>
        <authorList>
            <person name="Chen Z."/>
        </authorList>
    </citation>
    <scope>NUCLEOTIDE SEQUENCE [LARGE SCALE GENOMIC DNA]</scope>
    <source>
        <strain evidence="23">As9502</strain>
        <tissue evidence="23">Leaf</tissue>
    </source>
</reference>
<dbReference type="Pfam" id="PF00069">
    <property type="entry name" value="Pkinase"/>
    <property type="match status" value="1"/>
</dbReference>
<comment type="subcellular location">
    <subcellularLocation>
        <location evidence="1">Cell membrane</location>
        <topology evidence="1">Single-pass membrane protein</topology>
    </subcellularLocation>
</comment>
<keyword evidence="6" id="KW-0808">Transferase</keyword>
<dbReference type="EMBL" id="JAEFBJ010000008">
    <property type="protein sequence ID" value="KAG7583113.1"/>
    <property type="molecule type" value="Genomic_DNA"/>
</dbReference>
<evidence type="ECO:0000256" key="17">
    <source>
        <dbReference type="ARBA" id="ARBA00023180"/>
    </source>
</evidence>
<dbReference type="SMART" id="SM00220">
    <property type="entry name" value="S_TKc"/>
    <property type="match status" value="1"/>
</dbReference>
<dbReference type="GO" id="GO:0004674">
    <property type="term" value="F:protein serine/threonine kinase activity"/>
    <property type="evidence" value="ECO:0007669"/>
    <property type="project" value="UniProtKB-KW"/>
</dbReference>
<keyword evidence="16" id="KW-0675">Receptor</keyword>
<evidence type="ECO:0000256" key="3">
    <source>
        <dbReference type="ARBA" id="ARBA00022475"/>
    </source>
</evidence>
<dbReference type="OrthoDB" id="1607253at2759"/>
<dbReference type="InterPro" id="IPR008271">
    <property type="entry name" value="Ser/Thr_kinase_AS"/>
</dbReference>
<proteinExistence type="inferred from homology"/>
<dbReference type="AlphaFoldDB" id="A0A8T2BAM4"/>
<feature type="transmembrane region" description="Helical" evidence="20">
    <location>
        <begin position="133"/>
        <end position="156"/>
    </location>
</feature>
<organism evidence="23 24">
    <name type="scientific">Arabidopsis suecica</name>
    <name type="common">Swedish thale-cress</name>
    <name type="synonym">Cardaminopsis suecica</name>
    <dbReference type="NCBI Taxonomy" id="45249"/>
    <lineage>
        <taxon>Eukaryota</taxon>
        <taxon>Viridiplantae</taxon>
        <taxon>Streptophyta</taxon>
        <taxon>Embryophyta</taxon>
        <taxon>Tracheophyta</taxon>
        <taxon>Spermatophyta</taxon>
        <taxon>Magnoliopsida</taxon>
        <taxon>eudicotyledons</taxon>
        <taxon>Gunneridae</taxon>
        <taxon>Pentapetalae</taxon>
        <taxon>rosids</taxon>
        <taxon>malvids</taxon>
        <taxon>Brassicales</taxon>
        <taxon>Brassicaceae</taxon>
        <taxon>Camelineae</taxon>
        <taxon>Arabidopsis</taxon>
    </lineage>
</organism>
<dbReference type="Pfam" id="PF08263">
    <property type="entry name" value="LRRNT_2"/>
    <property type="match status" value="1"/>
</dbReference>
<keyword evidence="11 23" id="KW-0418">Kinase</keyword>
<accession>A0A8T2BAM4</accession>